<reference evidence="4" key="1">
    <citation type="submission" date="2021-01" db="EMBL/GenBank/DDBJ databases">
        <title>Marivirga aurantiaca sp. nov., isolated from intertidal surface sediments.</title>
        <authorList>
            <person name="Zhang M."/>
        </authorList>
    </citation>
    <scope>NUCLEOTIDE SEQUENCE</scope>
    <source>
        <strain evidence="4">S37H4</strain>
    </source>
</reference>
<dbReference type="EMBL" id="JAEQBW010000004">
    <property type="protein sequence ID" value="MBK6265508.1"/>
    <property type="molecule type" value="Genomic_DNA"/>
</dbReference>
<feature type="transmembrane region" description="Helical" evidence="1">
    <location>
        <begin position="99"/>
        <end position="117"/>
    </location>
</feature>
<evidence type="ECO:0000313" key="4">
    <source>
        <dbReference type="EMBL" id="MBK6265508.1"/>
    </source>
</evidence>
<dbReference type="RefSeq" id="WP_201431191.1">
    <property type="nucleotide sequence ID" value="NZ_JAEQBW010000004.1"/>
</dbReference>
<keyword evidence="1" id="KW-0812">Transmembrane</keyword>
<keyword evidence="1" id="KW-0472">Membrane</keyword>
<protein>
    <submittedName>
        <fullName evidence="4">DUF4974 domain-containing protein</fullName>
    </submittedName>
</protein>
<evidence type="ECO:0000259" key="3">
    <source>
        <dbReference type="Pfam" id="PF16344"/>
    </source>
</evidence>
<organism evidence="4 5">
    <name type="scientific">Marivirga aurantiaca</name>
    <dbReference type="NCBI Taxonomy" id="2802615"/>
    <lineage>
        <taxon>Bacteria</taxon>
        <taxon>Pseudomonadati</taxon>
        <taxon>Bacteroidota</taxon>
        <taxon>Cytophagia</taxon>
        <taxon>Cytophagales</taxon>
        <taxon>Marivirgaceae</taxon>
        <taxon>Marivirga</taxon>
    </lineage>
</organism>
<dbReference type="Gene3D" id="3.55.50.30">
    <property type="match status" value="1"/>
</dbReference>
<dbReference type="Pfam" id="PF04773">
    <property type="entry name" value="FecR"/>
    <property type="match status" value="1"/>
</dbReference>
<sequence>MESPRNNIDDSLLAKYLDGSTTEQENAEVESWIAESSENRQLFDQFKEIWFKSQAAKYNPAINFDKKAAFRNVLDRINEGSDSEEQNQKLGKTFTLPSWFARVAAILIIGVCVYLIYQNFQPSDSEVLLTATNENTEIVLPDSSIINLNAGSQIKYSGDFTENRSLSLSGEAFFEVEKVKNQTFVVEANGLEVKVLGTSFYVIAHENDIFIEVGVKTGTVEVVQKSGKKSVVLEANEMAKYNKATQSFSLTEKYNNNKLFWKTAVLEFNGQPLDQVLSSLEKAYGKEIIFQQSELENCHFTGRFKNASLEEIIAQLQLSFNIEATMGEKVIISGKACEE</sequence>
<keyword evidence="5" id="KW-1185">Reference proteome</keyword>
<keyword evidence="1" id="KW-1133">Transmembrane helix</keyword>
<dbReference type="Proteomes" id="UP000611723">
    <property type="component" value="Unassembled WGS sequence"/>
</dbReference>
<dbReference type="PANTHER" id="PTHR30273:SF2">
    <property type="entry name" value="PROTEIN FECR"/>
    <property type="match status" value="1"/>
</dbReference>
<proteinExistence type="predicted"/>
<feature type="domain" description="FecR protein" evidence="2">
    <location>
        <begin position="128"/>
        <end position="221"/>
    </location>
</feature>
<dbReference type="InterPro" id="IPR006860">
    <property type="entry name" value="FecR"/>
</dbReference>
<gene>
    <name evidence="4" type="ORF">JKA74_10705</name>
</gene>
<dbReference type="AlphaFoldDB" id="A0A934WYH6"/>
<feature type="domain" description="Protein FecR C-terminal" evidence="3">
    <location>
        <begin position="266"/>
        <end position="332"/>
    </location>
</feature>
<comment type="caution">
    <text evidence="4">The sequence shown here is derived from an EMBL/GenBank/DDBJ whole genome shotgun (WGS) entry which is preliminary data.</text>
</comment>
<evidence type="ECO:0000259" key="2">
    <source>
        <dbReference type="Pfam" id="PF04773"/>
    </source>
</evidence>
<dbReference type="GO" id="GO:0016989">
    <property type="term" value="F:sigma factor antagonist activity"/>
    <property type="evidence" value="ECO:0007669"/>
    <property type="project" value="TreeGrafter"/>
</dbReference>
<dbReference type="InterPro" id="IPR012373">
    <property type="entry name" value="Ferrdict_sens_TM"/>
</dbReference>
<dbReference type="PIRSF" id="PIRSF018266">
    <property type="entry name" value="FecR"/>
    <property type="match status" value="1"/>
</dbReference>
<dbReference type="Pfam" id="PF16344">
    <property type="entry name" value="FecR_C"/>
    <property type="match status" value="1"/>
</dbReference>
<name>A0A934WYH6_9BACT</name>
<dbReference type="PANTHER" id="PTHR30273">
    <property type="entry name" value="PERIPLASMIC SIGNAL SENSOR AND SIGMA FACTOR ACTIVATOR FECR-RELATED"/>
    <property type="match status" value="1"/>
</dbReference>
<dbReference type="InterPro" id="IPR032508">
    <property type="entry name" value="FecR_C"/>
</dbReference>
<accession>A0A934WYH6</accession>
<dbReference type="Gene3D" id="2.60.120.1440">
    <property type="match status" value="1"/>
</dbReference>
<evidence type="ECO:0000256" key="1">
    <source>
        <dbReference type="SAM" id="Phobius"/>
    </source>
</evidence>
<evidence type="ECO:0000313" key="5">
    <source>
        <dbReference type="Proteomes" id="UP000611723"/>
    </source>
</evidence>